<reference evidence="3 4" key="1">
    <citation type="submission" date="2019-02" db="EMBL/GenBank/DDBJ databases">
        <title>Deep-cultivation of Planctomycetes and their phenomic and genomic characterization uncovers novel biology.</title>
        <authorList>
            <person name="Wiegand S."/>
            <person name="Jogler M."/>
            <person name="Boedeker C."/>
            <person name="Pinto D."/>
            <person name="Vollmers J."/>
            <person name="Rivas-Marin E."/>
            <person name="Kohn T."/>
            <person name="Peeters S.H."/>
            <person name="Heuer A."/>
            <person name="Rast P."/>
            <person name="Oberbeckmann S."/>
            <person name="Bunk B."/>
            <person name="Jeske O."/>
            <person name="Meyerdierks A."/>
            <person name="Storesund J.E."/>
            <person name="Kallscheuer N."/>
            <person name="Luecker S."/>
            <person name="Lage O.M."/>
            <person name="Pohl T."/>
            <person name="Merkel B.J."/>
            <person name="Hornburger P."/>
            <person name="Mueller R.-W."/>
            <person name="Bruemmer F."/>
            <person name="Labrenz M."/>
            <person name="Spormann A.M."/>
            <person name="Op den Camp H."/>
            <person name="Overmann J."/>
            <person name="Amann R."/>
            <person name="Jetten M.S.M."/>
            <person name="Mascher T."/>
            <person name="Medema M.H."/>
            <person name="Devos D.P."/>
            <person name="Kaster A.-K."/>
            <person name="Ovreas L."/>
            <person name="Rohde M."/>
            <person name="Galperin M.Y."/>
            <person name="Jogler C."/>
        </authorList>
    </citation>
    <scope>NUCLEOTIDE SEQUENCE [LARGE SCALE GENOMIC DNA]</scope>
    <source>
        <strain evidence="3 4">Pan181</strain>
    </source>
</reference>
<dbReference type="Gene3D" id="2.130.10.10">
    <property type="entry name" value="YVTN repeat-like/Quinoprotein amine dehydrogenase"/>
    <property type="match status" value="2"/>
</dbReference>
<dbReference type="Pfam" id="PF13360">
    <property type="entry name" value="PQQ_2"/>
    <property type="match status" value="1"/>
</dbReference>
<evidence type="ECO:0000256" key="1">
    <source>
        <dbReference type="SAM" id="SignalP"/>
    </source>
</evidence>
<dbReference type="InterPro" id="IPR002372">
    <property type="entry name" value="PQQ_rpt_dom"/>
</dbReference>
<proteinExistence type="predicted"/>
<evidence type="ECO:0000259" key="2">
    <source>
        <dbReference type="Pfam" id="PF13360"/>
    </source>
</evidence>
<protein>
    <submittedName>
        <fullName evidence="3">Outer membrane biogenesis protein BamB</fullName>
    </submittedName>
</protein>
<dbReference type="AlphaFoldDB" id="A0A518AV21"/>
<organism evidence="3 4">
    <name type="scientific">Aeoliella mucimassa</name>
    <dbReference type="NCBI Taxonomy" id="2527972"/>
    <lineage>
        <taxon>Bacteria</taxon>
        <taxon>Pseudomonadati</taxon>
        <taxon>Planctomycetota</taxon>
        <taxon>Planctomycetia</taxon>
        <taxon>Pirellulales</taxon>
        <taxon>Lacipirellulaceae</taxon>
        <taxon>Aeoliella</taxon>
    </lineage>
</organism>
<dbReference type="KEGG" id="amuc:Pan181_48050"/>
<keyword evidence="1" id="KW-0732">Signal</keyword>
<dbReference type="InterPro" id="IPR015943">
    <property type="entry name" value="WD40/YVTN_repeat-like_dom_sf"/>
</dbReference>
<gene>
    <name evidence="3" type="ORF">Pan181_48050</name>
</gene>
<dbReference type="Proteomes" id="UP000315750">
    <property type="component" value="Chromosome"/>
</dbReference>
<dbReference type="PANTHER" id="PTHR34512:SF30">
    <property type="entry name" value="OUTER MEMBRANE PROTEIN ASSEMBLY FACTOR BAMB"/>
    <property type="match status" value="1"/>
</dbReference>
<keyword evidence="4" id="KW-1185">Reference proteome</keyword>
<dbReference type="PANTHER" id="PTHR34512">
    <property type="entry name" value="CELL SURFACE PROTEIN"/>
    <property type="match status" value="1"/>
</dbReference>
<dbReference type="EMBL" id="CP036278">
    <property type="protein sequence ID" value="QDU58566.1"/>
    <property type="molecule type" value="Genomic_DNA"/>
</dbReference>
<feature type="signal peptide" evidence="1">
    <location>
        <begin position="1"/>
        <end position="21"/>
    </location>
</feature>
<feature type="chain" id="PRO_5022016355" evidence="1">
    <location>
        <begin position="22"/>
        <end position="468"/>
    </location>
</feature>
<dbReference type="SUPFAM" id="SSF50998">
    <property type="entry name" value="Quinoprotein alcohol dehydrogenase-like"/>
    <property type="match status" value="1"/>
</dbReference>
<accession>A0A518AV21</accession>
<dbReference type="InterPro" id="IPR011047">
    <property type="entry name" value="Quinoprotein_ADH-like_sf"/>
</dbReference>
<feature type="domain" description="Pyrrolo-quinoline quinone repeat" evidence="2">
    <location>
        <begin position="141"/>
        <end position="343"/>
    </location>
</feature>
<evidence type="ECO:0000313" key="4">
    <source>
        <dbReference type="Proteomes" id="UP000315750"/>
    </source>
</evidence>
<sequence precursor="true">MPRKRIVKMPRWLLFVPLMSALVVSSELKGEETLPPNLATREFGHDWPTFLGPTGDGKSQETGLDFDWPDDEPPIVWQTPIGVGYSGPSISRGRLFHFDRHGDEDHLICRNAETGEPLWTARYPTSYEDILGYNNGPRCSPVVDGARVYTFSEEGVLRCAAVVDGKLLWEVDTSKEFDVVKNFFGVGSTPLVFGDLLIVHVGGSPPNDLEDVYDAAGPLRGNGTGVVAFDKFQGKVVWKCADELASYASPVIAEIDGRPWCFVFARGGLVALDPRTGEIDFQYPWRAKMFNSVNASTPVVVGNEVFISETYGPGSSLLRVRPGEYDIVWKDDVRKRQKAMQLHWNTAIYHEGYLYGSSGRHTNGAETRCIEWSTGTVKWSQDFFGRCSLLYADGHLISLAENGTIQILKVNPEKYDLVKSYLLEDADGEELLKPYAWTAPVLARGLLYLRGEDRMVCLELKKNPEQSP</sequence>
<name>A0A518AV21_9BACT</name>
<evidence type="ECO:0000313" key="3">
    <source>
        <dbReference type="EMBL" id="QDU58566.1"/>
    </source>
</evidence>